<accession>A0ABT6H787</accession>
<feature type="signal peptide" evidence="1">
    <location>
        <begin position="1"/>
        <end position="19"/>
    </location>
</feature>
<protein>
    <recommendedName>
        <fullName evidence="4">Lipoprotein</fullName>
    </recommendedName>
</protein>
<organism evidence="2 3">
    <name type="scientific">Ectobacillus antri</name>
    <dbReference type="NCBI Taxonomy" id="2486280"/>
    <lineage>
        <taxon>Bacteria</taxon>
        <taxon>Bacillati</taxon>
        <taxon>Bacillota</taxon>
        <taxon>Bacilli</taxon>
        <taxon>Bacillales</taxon>
        <taxon>Bacillaceae</taxon>
        <taxon>Ectobacillus</taxon>
    </lineage>
</organism>
<evidence type="ECO:0000313" key="2">
    <source>
        <dbReference type="EMBL" id="MDG5755205.1"/>
    </source>
</evidence>
<sequence length="136" mass="15701">MKYVVSCLMLLLLFGCAPTDEKSQLFKQAEEGWIDAGYRLILTKEEPPIVFPAPHRHYKVNNDHLVMYIFDSPEKANQAKLDAEKPNPKWDYLIPVYIVKDNMLFIYFTSAAQAKPPLFNKLEKVVEGINLQKEAK</sequence>
<gene>
    <name evidence="2" type="ORF">P6P90_14775</name>
</gene>
<reference evidence="2 3" key="1">
    <citation type="submission" date="2023-04" db="EMBL/GenBank/DDBJ databases">
        <title>Ectobacillus antri isolated from activated sludge.</title>
        <authorList>
            <person name="Yan P."/>
            <person name="Liu X."/>
        </authorList>
    </citation>
    <scope>NUCLEOTIDE SEQUENCE [LARGE SCALE GENOMIC DNA]</scope>
    <source>
        <strain evidence="2 3">C18H</strain>
    </source>
</reference>
<evidence type="ECO:0008006" key="4">
    <source>
        <dbReference type="Google" id="ProtNLM"/>
    </source>
</evidence>
<proteinExistence type="predicted"/>
<comment type="caution">
    <text evidence="2">The sequence shown here is derived from an EMBL/GenBank/DDBJ whole genome shotgun (WGS) entry which is preliminary data.</text>
</comment>
<dbReference type="RefSeq" id="WP_124564528.1">
    <property type="nucleotide sequence ID" value="NZ_JARRRY010000006.1"/>
</dbReference>
<dbReference type="Proteomes" id="UP001218246">
    <property type="component" value="Unassembled WGS sequence"/>
</dbReference>
<keyword evidence="1" id="KW-0732">Signal</keyword>
<evidence type="ECO:0000256" key="1">
    <source>
        <dbReference type="SAM" id="SignalP"/>
    </source>
</evidence>
<name>A0ABT6H787_9BACI</name>
<dbReference type="PROSITE" id="PS51257">
    <property type="entry name" value="PROKAR_LIPOPROTEIN"/>
    <property type="match status" value="1"/>
</dbReference>
<feature type="chain" id="PRO_5047137877" description="Lipoprotein" evidence="1">
    <location>
        <begin position="20"/>
        <end position="136"/>
    </location>
</feature>
<evidence type="ECO:0000313" key="3">
    <source>
        <dbReference type="Proteomes" id="UP001218246"/>
    </source>
</evidence>
<dbReference type="EMBL" id="JARULN010000021">
    <property type="protein sequence ID" value="MDG5755205.1"/>
    <property type="molecule type" value="Genomic_DNA"/>
</dbReference>
<keyword evidence="3" id="KW-1185">Reference proteome</keyword>